<evidence type="ECO:0000313" key="3">
    <source>
        <dbReference type="Proteomes" id="UP000249056"/>
    </source>
</evidence>
<feature type="domain" description="FAD-dependent urate hydroxylase HpyO/Asp monooxygenase CreE-like FAD/NAD(P)-binding" evidence="1">
    <location>
        <begin position="7"/>
        <end position="63"/>
    </location>
</feature>
<dbReference type="Proteomes" id="UP000249056">
    <property type="component" value="Unassembled WGS sequence"/>
</dbReference>
<dbReference type="Pfam" id="PF13454">
    <property type="entry name" value="NAD_binding_9"/>
    <property type="match status" value="1"/>
</dbReference>
<proteinExistence type="predicted"/>
<sequence length="158" mass="18104">MASSKRAPCHLNDYATRVQGGTYLRWVYDHVIERLPENVRVKFHLAQAQKLCKNTDDLYKVTLFHWQSHRYALHCHSRPGHLPKDLVDDDDVAEVKSRDRYAKENRITYIPPGNAANADLSSIRSTDNVLLVGMGLIFFDYMALLSEGLGGEFVREEL</sequence>
<evidence type="ECO:0000259" key="1">
    <source>
        <dbReference type="Pfam" id="PF13454"/>
    </source>
</evidence>
<comment type="caution">
    <text evidence="2">The sequence shown here is derived from an EMBL/GenBank/DDBJ whole genome shotgun (WGS) entry which is preliminary data.</text>
</comment>
<name>A0A395IZZ9_9HELO</name>
<dbReference type="InterPro" id="IPR038732">
    <property type="entry name" value="HpyO/CreE_NAD-binding"/>
</dbReference>
<keyword evidence="3" id="KW-1185">Reference proteome</keyword>
<accession>A0A395IZZ9</accession>
<dbReference type="OrthoDB" id="5185064at2759"/>
<organism evidence="2 3">
    <name type="scientific">Monilinia fructigena</name>
    <dbReference type="NCBI Taxonomy" id="38457"/>
    <lineage>
        <taxon>Eukaryota</taxon>
        <taxon>Fungi</taxon>
        <taxon>Dikarya</taxon>
        <taxon>Ascomycota</taxon>
        <taxon>Pezizomycotina</taxon>
        <taxon>Leotiomycetes</taxon>
        <taxon>Helotiales</taxon>
        <taxon>Sclerotiniaceae</taxon>
        <taxon>Monilinia</taxon>
    </lineage>
</organism>
<reference evidence="2 3" key="1">
    <citation type="submission" date="2018-06" db="EMBL/GenBank/DDBJ databases">
        <title>Genome Sequence of the Brown Rot Fungal Pathogen Monilinia fructigena.</title>
        <authorList>
            <person name="Landi L."/>
            <person name="De Miccolis Angelini R.M."/>
            <person name="Pollastro S."/>
            <person name="Abate D."/>
            <person name="Faretra F."/>
            <person name="Romanazzi G."/>
        </authorList>
    </citation>
    <scope>NUCLEOTIDE SEQUENCE [LARGE SCALE GENOMIC DNA]</scope>
    <source>
        <strain evidence="2 3">Mfrg269</strain>
    </source>
</reference>
<dbReference type="AlphaFoldDB" id="A0A395IZZ9"/>
<dbReference type="EMBL" id="QKRW01000008">
    <property type="protein sequence ID" value="RAL65822.1"/>
    <property type="molecule type" value="Genomic_DNA"/>
</dbReference>
<evidence type="ECO:0000313" key="2">
    <source>
        <dbReference type="EMBL" id="RAL65822.1"/>
    </source>
</evidence>
<gene>
    <name evidence="2" type="ORF">DID88_005485</name>
</gene>
<protein>
    <recommendedName>
        <fullName evidence="1">FAD-dependent urate hydroxylase HpyO/Asp monooxygenase CreE-like FAD/NAD(P)-binding domain-containing protein</fullName>
    </recommendedName>
</protein>